<evidence type="ECO:0000256" key="2">
    <source>
        <dbReference type="ARBA" id="ARBA00006796"/>
    </source>
</evidence>
<comment type="caution">
    <text evidence="7">The sequence shown here is derived from an EMBL/GenBank/DDBJ whole genome shotgun (WGS) entry which is preliminary data.</text>
</comment>
<dbReference type="InterPro" id="IPR059103">
    <property type="entry name" value="FixC-like_C"/>
</dbReference>
<dbReference type="SUPFAM" id="SSF51905">
    <property type="entry name" value="FAD/NAD(P)-binding domain"/>
    <property type="match status" value="1"/>
</dbReference>
<dbReference type="Proteomes" id="UP000187485">
    <property type="component" value="Unassembled WGS sequence"/>
</dbReference>
<dbReference type="RefSeq" id="WP_075859217.1">
    <property type="nucleotide sequence ID" value="NZ_BDJK01000019.1"/>
</dbReference>
<evidence type="ECO:0000313" key="7">
    <source>
        <dbReference type="EMBL" id="GAV22749.1"/>
    </source>
</evidence>
<dbReference type="PRINTS" id="PR00420">
    <property type="entry name" value="RNGMNOXGNASE"/>
</dbReference>
<keyword evidence="5" id="KW-0560">Oxidoreductase</keyword>
<evidence type="ECO:0000256" key="5">
    <source>
        <dbReference type="ARBA" id="ARBA00023002"/>
    </source>
</evidence>
<evidence type="ECO:0000256" key="1">
    <source>
        <dbReference type="ARBA" id="ARBA00001974"/>
    </source>
</evidence>
<evidence type="ECO:0000259" key="6">
    <source>
        <dbReference type="Pfam" id="PF26311"/>
    </source>
</evidence>
<evidence type="ECO:0000256" key="3">
    <source>
        <dbReference type="ARBA" id="ARBA00022630"/>
    </source>
</evidence>
<evidence type="ECO:0000313" key="8">
    <source>
        <dbReference type="Proteomes" id="UP000187485"/>
    </source>
</evidence>
<dbReference type="InterPro" id="IPR039651">
    <property type="entry name" value="FixC-like"/>
</dbReference>
<proteinExistence type="inferred from homology"/>
<dbReference type="OrthoDB" id="9806565at2"/>
<reference evidence="8" key="1">
    <citation type="submission" date="2016-12" db="EMBL/GenBank/DDBJ databases">
        <title>Draft Genome Sequences od Carboxydothermus pertinax and islandicus, Hydrogenogenic Carboxydotrophic Bacteria.</title>
        <authorList>
            <person name="Fukuyama Y."/>
            <person name="Ohmae K."/>
            <person name="Yoneda Y."/>
            <person name="Yoshida T."/>
            <person name="Sako Y."/>
        </authorList>
    </citation>
    <scope>NUCLEOTIDE SEQUENCE [LARGE SCALE GENOMIC DNA]</scope>
    <source>
        <strain evidence="8">Ug1</strain>
    </source>
</reference>
<gene>
    <name evidence="7" type="ORF">cpu_12590</name>
</gene>
<dbReference type="Pfam" id="PF26311">
    <property type="entry name" value="ETF-QO_FixC_C"/>
    <property type="match status" value="1"/>
</dbReference>
<dbReference type="STRING" id="870242.cpu_12590"/>
<name>A0A1L8CV70_9THEO</name>
<dbReference type="AlphaFoldDB" id="A0A1L8CV70"/>
<feature type="domain" description="FixC-like C-terminal" evidence="6">
    <location>
        <begin position="366"/>
        <end position="429"/>
    </location>
</feature>
<dbReference type="EMBL" id="BDJK01000019">
    <property type="protein sequence ID" value="GAV22749.1"/>
    <property type="molecule type" value="Genomic_DNA"/>
</dbReference>
<comment type="similarity">
    <text evidence="2">Belongs to the ETF-QO/FixC family.</text>
</comment>
<keyword evidence="8" id="KW-1185">Reference proteome</keyword>
<dbReference type="PANTHER" id="PTHR43624">
    <property type="entry name" value="ELECTRON TRANSFER FLAVOPROTEIN-QUINONE OXIDOREDUCTASE YDIS-RELATED"/>
    <property type="match status" value="1"/>
</dbReference>
<keyword evidence="4" id="KW-0274">FAD</keyword>
<keyword evidence="3" id="KW-0285">Flavoprotein</keyword>
<dbReference type="Gene3D" id="3.50.50.60">
    <property type="entry name" value="FAD/NAD(P)-binding domain"/>
    <property type="match status" value="1"/>
</dbReference>
<comment type="cofactor">
    <cofactor evidence="1">
        <name>FAD</name>
        <dbReference type="ChEBI" id="CHEBI:57692"/>
    </cofactor>
</comment>
<protein>
    <submittedName>
        <fullName evidence="7">Protein FixC</fullName>
    </submittedName>
</protein>
<evidence type="ECO:0000256" key="4">
    <source>
        <dbReference type="ARBA" id="ARBA00022827"/>
    </source>
</evidence>
<sequence>MPEKFDVVVVGAGPSGLAAAYKLAEAGLKVIVIERGEFPGAKNVMGGIIYKKPTEAVFPEIFKEAPVERPIIEQRYYFLTDTAKIGFSYRNPRYKEDISGYSVFRAKFDRFLAKKVQEKGALLITETVVEDLIVKDGKVKGVVAGRKEGEILADVVVLAEGAHSLLAQKYGYQKPIPPQNLAVAVKEVIGLPATVIEDRFNIESGEGVAIELFGKATAGMVGTAFIYTNQNSLSIGVGALMSDLIKRRISPNDLIEAFKNHPAIKPLVKDGEVKEYLAHLIPEGGYKGIPKLYGDGIVIVGDAGMLVNSIHREGSNLAITSGVLAAKAIVRAASQGDFSANTLKVYEDYLRESFIMKDLEKYKNAKEFLEQNHDLMTTYPDMMDEAFFELFMVDGVPKRDKFKAIKEKAFSKRSFWQMVKDAYGLWKGMIR</sequence>
<accession>A0A1L8CV70</accession>
<dbReference type="GO" id="GO:0016491">
    <property type="term" value="F:oxidoreductase activity"/>
    <property type="evidence" value="ECO:0007669"/>
    <property type="project" value="UniProtKB-KW"/>
</dbReference>
<dbReference type="Pfam" id="PF12831">
    <property type="entry name" value="FAD_oxidored"/>
    <property type="match status" value="1"/>
</dbReference>
<organism evidence="7 8">
    <name type="scientific">Carboxydothermus pertinax</name>
    <dbReference type="NCBI Taxonomy" id="870242"/>
    <lineage>
        <taxon>Bacteria</taxon>
        <taxon>Bacillati</taxon>
        <taxon>Bacillota</taxon>
        <taxon>Clostridia</taxon>
        <taxon>Thermoanaerobacterales</taxon>
        <taxon>Thermoanaerobacteraceae</taxon>
        <taxon>Carboxydothermus</taxon>
    </lineage>
</organism>
<dbReference type="SUPFAM" id="SSF54373">
    <property type="entry name" value="FAD-linked reductases, C-terminal domain"/>
    <property type="match status" value="1"/>
</dbReference>
<dbReference type="PANTHER" id="PTHR43624:SF2">
    <property type="entry name" value="ELECTRON TRANSFER FLAVOPROTEIN-QUINONE OXIDOREDUCTASE YDIS-RELATED"/>
    <property type="match status" value="1"/>
</dbReference>
<dbReference type="InterPro" id="IPR036188">
    <property type="entry name" value="FAD/NAD-bd_sf"/>
</dbReference>